<dbReference type="InterPro" id="IPR017932">
    <property type="entry name" value="GATase_2_dom"/>
</dbReference>
<dbReference type="PANTHER" id="PTHR11772">
    <property type="entry name" value="ASPARAGINE SYNTHETASE"/>
    <property type="match status" value="1"/>
</dbReference>
<evidence type="ECO:0000256" key="2">
    <source>
        <dbReference type="ARBA" id="ARBA00022840"/>
    </source>
</evidence>
<keyword evidence="5" id="KW-1185">Reference proteome</keyword>
<accession>A0A5J9WH84</accession>
<evidence type="ECO:0000259" key="3">
    <source>
        <dbReference type="PROSITE" id="PS51278"/>
    </source>
</evidence>
<dbReference type="GO" id="GO:0006529">
    <property type="term" value="P:asparagine biosynthetic process"/>
    <property type="evidence" value="ECO:0007669"/>
    <property type="project" value="TreeGrafter"/>
</dbReference>
<dbReference type="AlphaFoldDB" id="A0A5J9WH84"/>
<gene>
    <name evidence="4" type="ORF">EJB05_07036</name>
</gene>
<feature type="non-terminal residue" evidence="4">
    <location>
        <position position="1"/>
    </location>
</feature>
<dbReference type="GO" id="GO:0004066">
    <property type="term" value="F:asparagine synthase (glutamine-hydrolyzing) activity"/>
    <property type="evidence" value="ECO:0007669"/>
    <property type="project" value="TreeGrafter"/>
</dbReference>
<comment type="caution">
    <text evidence="4">The sequence shown here is derived from an EMBL/GenBank/DDBJ whole genome shotgun (WGS) entry which is preliminary data.</text>
</comment>
<name>A0A5J9WH84_9POAL</name>
<keyword evidence="1" id="KW-0547">Nucleotide-binding</keyword>
<dbReference type="PROSITE" id="PS51278">
    <property type="entry name" value="GATASE_TYPE_2"/>
    <property type="match status" value="1"/>
</dbReference>
<dbReference type="PANTHER" id="PTHR11772:SF16">
    <property type="entry name" value="ASPARAGINE SYNTHETASE [GLUTAMINE-HYDROLYZING] 1"/>
    <property type="match status" value="1"/>
</dbReference>
<keyword evidence="2" id="KW-0067">ATP-binding</keyword>
<dbReference type="InterPro" id="IPR033738">
    <property type="entry name" value="AsnB_N"/>
</dbReference>
<dbReference type="CDD" id="cd00712">
    <property type="entry name" value="AsnB"/>
    <property type="match status" value="1"/>
</dbReference>
<evidence type="ECO:0000313" key="5">
    <source>
        <dbReference type="Proteomes" id="UP000324897"/>
    </source>
</evidence>
<dbReference type="Gramene" id="TVU47433">
    <property type="protein sequence ID" value="TVU47433"/>
    <property type="gene ID" value="EJB05_07036"/>
</dbReference>
<dbReference type="GO" id="GO:0005829">
    <property type="term" value="C:cytosol"/>
    <property type="evidence" value="ECO:0007669"/>
    <property type="project" value="TreeGrafter"/>
</dbReference>
<dbReference type="Proteomes" id="UP000324897">
    <property type="component" value="Chromosome 5"/>
</dbReference>
<evidence type="ECO:0000313" key="4">
    <source>
        <dbReference type="EMBL" id="TVU47433.1"/>
    </source>
</evidence>
<organism evidence="4 5">
    <name type="scientific">Eragrostis curvula</name>
    <name type="common">weeping love grass</name>
    <dbReference type="NCBI Taxonomy" id="38414"/>
    <lineage>
        <taxon>Eukaryota</taxon>
        <taxon>Viridiplantae</taxon>
        <taxon>Streptophyta</taxon>
        <taxon>Embryophyta</taxon>
        <taxon>Tracheophyta</taxon>
        <taxon>Spermatophyta</taxon>
        <taxon>Magnoliopsida</taxon>
        <taxon>Liliopsida</taxon>
        <taxon>Poales</taxon>
        <taxon>Poaceae</taxon>
        <taxon>PACMAD clade</taxon>
        <taxon>Chloridoideae</taxon>
        <taxon>Eragrostideae</taxon>
        <taxon>Eragrostidinae</taxon>
        <taxon>Eragrostis</taxon>
    </lineage>
</organism>
<dbReference type="InterPro" id="IPR029055">
    <property type="entry name" value="Ntn_hydrolases_N"/>
</dbReference>
<dbReference type="GO" id="GO:0005524">
    <property type="term" value="F:ATP binding"/>
    <property type="evidence" value="ECO:0007669"/>
    <property type="project" value="UniProtKB-KW"/>
</dbReference>
<dbReference type="Pfam" id="PF13537">
    <property type="entry name" value="GATase_7"/>
    <property type="match status" value="1"/>
</dbReference>
<feature type="domain" description="Glutamine amidotransferase type-2" evidence="3">
    <location>
        <begin position="1"/>
        <end position="166"/>
    </location>
</feature>
<proteinExistence type="predicted"/>
<dbReference type="Gene3D" id="3.60.20.10">
    <property type="entry name" value="Glutamine Phosphoribosylpyrophosphate, subunit 1, domain 1"/>
    <property type="match status" value="1"/>
</dbReference>
<dbReference type="EMBL" id="RWGY01000004">
    <property type="protein sequence ID" value="TVU47433.1"/>
    <property type="molecule type" value="Genomic_DNA"/>
</dbReference>
<reference evidence="4 5" key="1">
    <citation type="journal article" date="2019" name="Sci. Rep.">
        <title>A high-quality genome of Eragrostis curvula grass provides insights into Poaceae evolution and supports new strategies to enhance forage quality.</title>
        <authorList>
            <person name="Carballo J."/>
            <person name="Santos B.A.C.M."/>
            <person name="Zappacosta D."/>
            <person name="Garbus I."/>
            <person name="Selva J.P."/>
            <person name="Gallo C.A."/>
            <person name="Diaz A."/>
            <person name="Albertini E."/>
            <person name="Caccamo M."/>
            <person name="Echenique V."/>
        </authorList>
    </citation>
    <scope>NUCLEOTIDE SEQUENCE [LARGE SCALE GENOMIC DNA]</scope>
    <source>
        <strain evidence="5">cv. Victoria</strain>
        <tissue evidence="4">Leaf</tissue>
    </source>
</reference>
<sequence length="166" mass="18584">MWLKHRGPDWSGLYQHEGNFLAQQRLAIVSPLSGDQPLFNEDRTVVVVANGEIYNHKKIRKQFVGKHAFTTGSDCEVIIPLYEEYGENFVDMLDGVFAFVLYDTRTKTYLAARDAIGVNPLYIGWGADGTFRYVGHVPIDPFGLSPALILSSSRPRTSLHPSARNA</sequence>
<dbReference type="OrthoDB" id="769554at2759"/>
<dbReference type="SUPFAM" id="SSF56235">
    <property type="entry name" value="N-terminal nucleophile aminohydrolases (Ntn hydrolases)"/>
    <property type="match status" value="1"/>
</dbReference>
<evidence type="ECO:0000256" key="1">
    <source>
        <dbReference type="ARBA" id="ARBA00022741"/>
    </source>
</evidence>
<dbReference type="InterPro" id="IPR050795">
    <property type="entry name" value="Asn_Synthetase"/>
</dbReference>
<protein>
    <recommendedName>
        <fullName evidence="3">Glutamine amidotransferase type-2 domain-containing protein</fullName>
    </recommendedName>
</protein>